<sequence length="95" mass="10424">MTKRNEKKTLINKGGSAGRQEYLGERRVLCGGKKDSPGAVRAPSGRYVPRPGHVVGWGRDDQAQDTWGSLVPLVPLPTHRRPAPLMPSARTDLLR</sequence>
<proteinExistence type="predicted"/>
<evidence type="ECO:0000256" key="1">
    <source>
        <dbReference type="SAM" id="MobiDB-lite"/>
    </source>
</evidence>
<organism evidence="2 3">
    <name type="scientific">Portunus trituberculatus</name>
    <name type="common">Swimming crab</name>
    <name type="synonym">Neptunus trituberculatus</name>
    <dbReference type="NCBI Taxonomy" id="210409"/>
    <lineage>
        <taxon>Eukaryota</taxon>
        <taxon>Metazoa</taxon>
        <taxon>Ecdysozoa</taxon>
        <taxon>Arthropoda</taxon>
        <taxon>Crustacea</taxon>
        <taxon>Multicrustacea</taxon>
        <taxon>Malacostraca</taxon>
        <taxon>Eumalacostraca</taxon>
        <taxon>Eucarida</taxon>
        <taxon>Decapoda</taxon>
        <taxon>Pleocyemata</taxon>
        <taxon>Brachyura</taxon>
        <taxon>Eubrachyura</taxon>
        <taxon>Portunoidea</taxon>
        <taxon>Portunidae</taxon>
        <taxon>Portuninae</taxon>
        <taxon>Portunus</taxon>
    </lineage>
</organism>
<keyword evidence="3" id="KW-1185">Reference proteome</keyword>
<dbReference type="EMBL" id="VSRR010083950">
    <property type="protein sequence ID" value="MPC90315.1"/>
    <property type="molecule type" value="Genomic_DNA"/>
</dbReference>
<dbReference type="AlphaFoldDB" id="A0A5B7J6G0"/>
<name>A0A5B7J6G0_PORTR</name>
<gene>
    <name evidence="2" type="ORF">E2C01_085293</name>
</gene>
<evidence type="ECO:0000313" key="3">
    <source>
        <dbReference type="Proteomes" id="UP000324222"/>
    </source>
</evidence>
<reference evidence="2 3" key="1">
    <citation type="submission" date="2019-05" db="EMBL/GenBank/DDBJ databases">
        <title>Another draft genome of Portunus trituberculatus and its Hox gene families provides insights of decapod evolution.</title>
        <authorList>
            <person name="Jeong J.-H."/>
            <person name="Song I."/>
            <person name="Kim S."/>
            <person name="Choi T."/>
            <person name="Kim D."/>
            <person name="Ryu S."/>
            <person name="Kim W."/>
        </authorList>
    </citation>
    <scope>NUCLEOTIDE SEQUENCE [LARGE SCALE GENOMIC DNA]</scope>
    <source>
        <tissue evidence="2">Muscle</tissue>
    </source>
</reference>
<evidence type="ECO:0000313" key="2">
    <source>
        <dbReference type="EMBL" id="MPC90315.1"/>
    </source>
</evidence>
<feature type="region of interest" description="Disordered" evidence="1">
    <location>
        <begin position="76"/>
        <end position="95"/>
    </location>
</feature>
<protein>
    <submittedName>
        <fullName evidence="2">Uncharacterized protein</fullName>
    </submittedName>
</protein>
<comment type="caution">
    <text evidence="2">The sequence shown here is derived from an EMBL/GenBank/DDBJ whole genome shotgun (WGS) entry which is preliminary data.</text>
</comment>
<accession>A0A5B7J6G0</accession>
<dbReference type="Proteomes" id="UP000324222">
    <property type="component" value="Unassembled WGS sequence"/>
</dbReference>